<name>A0A1X7AK24_9GAMM</name>
<sequence>MADIYSPERMAAAQKEIDELNKASEELTKFLQEQQKKRRGIMSPAEAKAAGLTNGR</sequence>
<proteinExistence type="predicted"/>
<accession>A0A1X7AK24</accession>
<protein>
    <submittedName>
        <fullName evidence="2">Uncharacterized protein</fullName>
    </submittedName>
</protein>
<feature type="region of interest" description="Disordered" evidence="1">
    <location>
        <begin position="33"/>
        <end position="56"/>
    </location>
</feature>
<gene>
    <name evidence="2" type="ORF">EHSB41UT_02385</name>
</gene>
<evidence type="ECO:0000256" key="1">
    <source>
        <dbReference type="SAM" id="MobiDB-lite"/>
    </source>
</evidence>
<dbReference type="Proteomes" id="UP000196573">
    <property type="component" value="Unassembled WGS sequence"/>
</dbReference>
<organism evidence="2 3">
    <name type="scientific">Parendozoicomonas haliclonae</name>
    <dbReference type="NCBI Taxonomy" id="1960125"/>
    <lineage>
        <taxon>Bacteria</taxon>
        <taxon>Pseudomonadati</taxon>
        <taxon>Pseudomonadota</taxon>
        <taxon>Gammaproteobacteria</taxon>
        <taxon>Oceanospirillales</taxon>
        <taxon>Endozoicomonadaceae</taxon>
        <taxon>Parendozoicomonas</taxon>
    </lineage>
</organism>
<dbReference type="AlphaFoldDB" id="A0A1X7AK24"/>
<evidence type="ECO:0000313" key="3">
    <source>
        <dbReference type="Proteomes" id="UP000196573"/>
    </source>
</evidence>
<dbReference type="EMBL" id="FWPT01000005">
    <property type="protein sequence ID" value="SMA47363.1"/>
    <property type="molecule type" value="Genomic_DNA"/>
</dbReference>
<dbReference type="RefSeq" id="WP_165767245.1">
    <property type="nucleotide sequence ID" value="NZ_CBCSCN010000003.1"/>
</dbReference>
<evidence type="ECO:0000313" key="2">
    <source>
        <dbReference type="EMBL" id="SMA47363.1"/>
    </source>
</evidence>
<reference evidence="2 3" key="1">
    <citation type="submission" date="2017-03" db="EMBL/GenBank/DDBJ databases">
        <authorList>
            <person name="Afonso C.L."/>
            <person name="Miller P.J."/>
            <person name="Scott M.A."/>
            <person name="Spackman E."/>
            <person name="Goraichik I."/>
            <person name="Dimitrov K.M."/>
            <person name="Suarez D.L."/>
            <person name="Swayne D.E."/>
        </authorList>
    </citation>
    <scope>NUCLEOTIDE SEQUENCE [LARGE SCALE GENOMIC DNA]</scope>
    <source>
        <strain evidence="2">SB41UT1</strain>
    </source>
</reference>
<keyword evidence="3" id="KW-1185">Reference proteome</keyword>